<sequence>MSQLVIRNGEIVTASQRYVADIYCEDGTIKAIGPNLDVPAGVEEYDARGKYVFPGFIDPHTHVRLPFMGTMAVDDYESATVAALCGGTTTLIDFCIPERDESPLHAFNTWQEVSQGKACSDFTWHMAVTRFDEEVERELREIVSRGVTSFKVFLAYGGALGVDDAALLGVMKLAKELGVVVTAHCENSEMIDTLQKRLVAEGKLGPEWHEPSRPTYVEAEGTRHFCNLARTTGAEGYIVHLSCEEALKEAVDAQLAGANVWVETLIQHLVLDHTDAERPDFEGAKFVMSPPLREKSNQDPLWNGFAKGIIATLGSDHAPFDMEQKRMGEDNFCLIPNGIPSLEDRVRVFFTEGVQTGRVDIHRFVDAASTQAAKIFGLFPKKGTIQIGSDADLVVYDPEVSEKLSVETHHMNVDYNPFEGREVQGRCELVTVRGNVQVRDGEFVGQKGIGEFLKRKPKMS</sequence>
<protein>
    <submittedName>
        <fullName evidence="7">Dihydropyrimidinase</fullName>
        <ecNumber evidence="7">3.5.2.2</ecNumber>
    </submittedName>
</protein>
<proteinExistence type="inferred from homology"/>
<evidence type="ECO:0000313" key="7">
    <source>
        <dbReference type="EMBL" id="TXD32127.1"/>
    </source>
</evidence>
<keyword evidence="4 7" id="KW-0378">Hydrolase</keyword>
<evidence type="ECO:0000256" key="3">
    <source>
        <dbReference type="ARBA" id="ARBA00022723"/>
    </source>
</evidence>
<dbReference type="SUPFAM" id="SSF51556">
    <property type="entry name" value="Metallo-dependent hydrolases"/>
    <property type="match status" value="1"/>
</dbReference>
<dbReference type="EMBL" id="VOSL01000139">
    <property type="protein sequence ID" value="TXD32127.1"/>
    <property type="molecule type" value="Genomic_DNA"/>
</dbReference>
<dbReference type="GO" id="GO:0004157">
    <property type="term" value="F:dihydropyrimidinase activity"/>
    <property type="evidence" value="ECO:0007669"/>
    <property type="project" value="UniProtKB-EC"/>
</dbReference>
<evidence type="ECO:0000313" key="8">
    <source>
        <dbReference type="Proteomes" id="UP000321046"/>
    </source>
</evidence>
<dbReference type="CDD" id="cd01314">
    <property type="entry name" value="D-HYD"/>
    <property type="match status" value="1"/>
</dbReference>
<dbReference type="InterPro" id="IPR006680">
    <property type="entry name" value="Amidohydro-rel"/>
</dbReference>
<dbReference type="InterPro" id="IPR050378">
    <property type="entry name" value="Metallo-dep_Hydrolases_sf"/>
</dbReference>
<evidence type="ECO:0000256" key="2">
    <source>
        <dbReference type="ARBA" id="ARBA00008829"/>
    </source>
</evidence>
<dbReference type="AlphaFoldDB" id="A0A5C6X4N9"/>
<dbReference type="PANTHER" id="PTHR11647">
    <property type="entry name" value="HYDRANTOINASE/DIHYDROPYRIMIDINASE FAMILY MEMBER"/>
    <property type="match status" value="1"/>
</dbReference>
<dbReference type="Pfam" id="PF01979">
    <property type="entry name" value="Amidohydro_1"/>
    <property type="match status" value="1"/>
</dbReference>
<reference evidence="7 8" key="1">
    <citation type="submission" date="2019-08" db="EMBL/GenBank/DDBJ databases">
        <title>Bradymonadales sp. TMQ2.</title>
        <authorList>
            <person name="Liang Q."/>
        </authorList>
    </citation>
    <scope>NUCLEOTIDE SEQUENCE [LARGE SCALE GENOMIC DNA]</scope>
    <source>
        <strain evidence="7 8">TMQ2</strain>
    </source>
</reference>
<evidence type="ECO:0000256" key="1">
    <source>
        <dbReference type="ARBA" id="ARBA00001947"/>
    </source>
</evidence>
<dbReference type="RefSeq" id="WP_146976804.1">
    <property type="nucleotide sequence ID" value="NZ_VOSL01000139.1"/>
</dbReference>
<dbReference type="GO" id="GO:0005829">
    <property type="term" value="C:cytosol"/>
    <property type="evidence" value="ECO:0007669"/>
    <property type="project" value="TreeGrafter"/>
</dbReference>
<gene>
    <name evidence="7" type="primary">hydA</name>
    <name evidence="7" type="ORF">FRC96_18810</name>
</gene>
<comment type="cofactor">
    <cofactor evidence="1">
        <name>Zn(2+)</name>
        <dbReference type="ChEBI" id="CHEBI:29105"/>
    </cofactor>
</comment>
<accession>A0A5C6X4N9</accession>
<evidence type="ECO:0000256" key="4">
    <source>
        <dbReference type="ARBA" id="ARBA00022801"/>
    </source>
</evidence>
<dbReference type="GO" id="GO:0046872">
    <property type="term" value="F:metal ion binding"/>
    <property type="evidence" value="ECO:0007669"/>
    <property type="project" value="UniProtKB-KW"/>
</dbReference>
<name>A0A5C6X4N9_9DELT</name>
<comment type="similarity">
    <text evidence="2">Belongs to the metallo-dependent hydrolases superfamily. Hydantoinase/dihydropyrimidinase family.</text>
</comment>
<evidence type="ECO:0000259" key="6">
    <source>
        <dbReference type="Pfam" id="PF01979"/>
    </source>
</evidence>
<dbReference type="EC" id="3.5.2.2" evidence="7"/>
<dbReference type="NCBIfam" id="TIGR02033">
    <property type="entry name" value="D-hydantoinase"/>
    <property type="match status" value="1"/>
</dbReference>
<dbReference type="FunFam" id="3.20.20.140:FF:000076">
    <property type="entry name" value="Dihydropyrimidinase like 2"/>
    <property type="match status" value="1"/>
</dbReference>
<dbReference type="Gene3D" id="2.30.40.10">
    <property type="entry name" value="Urease, subunit C, domain 1"/>
    <property type="match status" value="1"/>
</dbReference>
<dbReference type="InterPro" id="IPR011778">
    <property type="entry name" value="Hydantoinase/dihydroPyrase"/>
</dbReference>
<feature type="domain" description="Amidohydrolase-related" evidence="6">
    <location>
        <begin position="51"/>
        <end position="435"/>
    </location>
</feature>
<feature type="modified residue" description="N6-carboxylysine" evidence="5">
    <location>
        <position position="151"/>
    </location>
</feature>
<dbReference type="Proteomes" id="UP000321046">
    <property type="component" value="Unassembled WGS sequence"/>
</dbReference>
<dbReference type="OrthoDB" id="9803027at2"/>
<dbReference type="SUPFAM" id="SSF51338">
    <property type="entry name" value="Composite domain of metallo-dependent hydrolases"/>
    <property type="match status" value="1"/>
</dbReference>
<comment type="caution">
    <text evidence="7">The sequence shown here is derived from an EMBL/GenBank/DDBJ whole genome shotgun (WGS) entry which is preliminary data.</text>
</comment>
<organism evidence="7 8">
    <name type="scientific">Lujinxingia vulgaris</name>
    <dbReference type="NCBI Taxonomy" id="2600176"/>
    <lineage>
        <taxon>Bacteria</taxon>
        <taxon>Deltaproteobacteria</taxon>
        <taxon>Bradymonadales</taxon>
        <taxon>Lujinxingiaceae</taxon>
        <taxon>Lujinxingia</taxon>
    </lineage>
</organism>
<keyword evidence="3" id="KW-0479">Metal-binding</keyword>
<dbReference type="Gene3D" id="3.20.20.140">
    <property type="entry name" value="Metal-dependent hydrolases"/>
    <property type="match status" value="1"/>
</dbReference>
<evidence type="ECO:0000256" key="5">
    <source>
        <dbReference type="PIRSR" id="PIRSR611778-50"/>
    </source>
</evidence>
<dbReference type="PANTHER" id="PTHR11647:SF1">
    <property type="entry name" value="COLLAPSIN RESPONSE MEDIATOR PROTEIN"/>
    <property type="match status" value="1"/>
</dbReference>
<dbReference type="InterPro" id="IPR011059">
    <property type="entry name" value="Metal-dep_hydrolase_composite"/>
</dbReference>
<comment type="PTM">
    <text evidence="5">Carbamylation allows a single lysine to coordinate two divalent metal cations.</text>
</comment>
<dbReference type="InterPro" id="IPR032466">
    <property type="entry name" value="Metal_Hydrolase"/>
</dbReference>